<proteinExistence type="predicted"/>
<evidence type="ECO:0000256" key="1">
    <source>
        <dbReference type="SAM" id="SignalP"/>
    </source>
</evidence>
<feature type="chain" id="PRO_5042208749" evidence="1">
    <location>
        <begin position="20"/>
        <end position="288"/>
    </location>
</feature>
<dbReference type="AlphaFoldDB" id="A0AAF3JAB3"/>
<evidence type="ECO:0000313" key="3">
    <source>
        <dbReference type="WBParaSite" id="MBELARI_LOCUS623"/>
    </source>
</evidence>
<dbReference type="WBParaSite" id="MBELARI_LOCUS623">
    <property type="protein sequence ID" value="MBELARI_LOCUS623"/>
    <property type="gene ID" value="MBELARI_LOCUS623"/>
</dbReference>
<accession>A0AAF3JAB3</accession>
<evidence type="ECO:0000313" key="2">
    <source>
        <dbReference type="Proteomes" id="UP000887575"/>
    </source>
</evidence>
<name>A0AAF3JAB3_9BILA</name>
<reference evidence="3" key="1">
    <citation type="submission" date="2024-02" db="UniProtKB">
        <authorList>
            <consortium name="WormBaseParasite"/>
        </authorList>
    </citation>
    <scope>IDENTIFICATION</scope>
</reference>
<keyword evidence="1" id="KW-0732">Signal</keyword>
<protein>
    <submittedName>
        <fullName evidence="3">Uncharacterized protein</fullName>
    </submittedName>
</protein>
<sequence>MRSLFICLLAFNVFELCNAQFDFGLPMKLFAASKTKIDPARLRECETAYNASGAWMDKTFDPETNVNLDDSDFYLHTMFIGSVKSAFVQKSAKTFYACVSPNEPMPVDLAAKFTDSFGNNTKNTLCDPTSRQLQCPAGSECYSNGINPFTKVATIPSSLRSFNRLSYCRPIEIKEGLDDNCFEANLPYIEKVVPIPPNEDAENVDTRLIESTGDLRPLQTAFQAQSRCLKDGKIVKPRDALTRKKRGFGRWFKKFIRKVVKVVAVVIQVGCIVLEILGQPICRFSNGR</sequence>
<feature type="signal peptide" evidence="1">
    <location>
        <begin position="1"/>
        <end position="19"/>
    </location>
</feature>
<keyword evidence="2" id="KW-1185">Reference proteome</keyword>
<dbReference type="Proteomes" id="UP000887575">
    <property type="component" value="Unassembled WGS sequence"/>
</dbReference>
<organism evidence="2 3">
    <name type="scientific">Mesorhabditis belari</name>
    <dbReference type="NCBI Taxonomy" id="2138241"/>
    <lineage>
        <taxon>Eukaryota</taxon>
        <taxon>Metazoa</taxon>
        <taxon>Ecdysozoa</taxon>
        <taxon>Nematoda</taxon>
        <taxon>Chromadorea</taxon>
        <taxon>Rhabditida</taxon>
        <taxon>Rhabditina</taxon>
        <taxon>Rhabditomorpha</taxon>
        <taxon>Rhabditoidea</taxon>
        <taxon>Rhabditidae</taxon>
        <taxon>Mesorhabditinae</taxon>
        <taxon>Mesorhabditis</taxon>
    </lineage>
</organism>